<dbReference type="InterPro" id="IPR052524">
    <property type="entry name" value="MFS_Cyanate_Porter"/>
</dbReference>
<feature type="transmembrane region" description="Helical" evidence="1">
    <location>
        <begin position="81"/>
        <end position="98"/>
    </location>
</feature>
<dbReference type="PANTHER" id="PTHR23523:SF2">
    <property type="entry name" value="2-NITROIMIDAZOLE TRANSPORTER"/>
    <property type="match status" value="1"/>
</dbReference>
<comment type="caution">
    <text evidence="2">The sequence shown here is derived from an EMBL/GenBank/DDBJ whole genome shotgun (WGS) entry which is preliminary data.</text>
</comment>
<dbReference type="InterPro" id="IPR011701">
    <property type="entry name" value="MFS"/>
</dbReference>
<evidence type="ECO:0000256" key="1">
    <source>
        <dbReference type="SAM" id="Phobius"/>
    </source>
</evidence>
<organism evidence="2 3">
    <name type="scientific">Candidatus Avipropionibacterium avicola</name>
    <dbReference type="NCBI Taxonomy" id="2840701"/>
    <lineage>
        <taxon>Bacteria</taxon>
        <taxon>Bacillati</taxon>
        <taxon>Actinomycetota</taxon>
        <taxon>Actinomycetes</taxon>
        <taxon>Propionibacteriales</taxon>
        <taxon>Propionibacteriaceae</taxon>
        <taxon>Propionibacteriaceae incertae sedis</taxon>
        <taxon>Candidatus Avipropionibacterium</taxon>
    </lineage>
</organism>
<dbReference type="Pfam" id="PF07690">
    <property type="entry name" value="MFS_1"/>
    <property type="match status" value="1"/>
</dbReference>
<dbReference type="Gene3D" id="1.20.1250.20">
    <property type="entry name" value="MFS general substrate transporter like domains"/>
    <property type="match status" value="2"/>
</dbReference>
<reference evidence="2" key="2">
    <citation type="journal article" date="2021" name="PeerJ">
        <title>Extensive microbial diversity within the chicken gut microbiome revealed by metagenomics and culture.</title>
        <authorList>
            <person name="Gilroy R."/>
            <person name="Ravi A."/>
            <person name="Getino M."/>
            <person name="Pursley I."/>
            <person name="Horton D.L."/>
            <person name="Alikhan N.F."/>
            <person name="Baker D."/>
            <person name="Gharbi K."/>
            <person name="Hall N."/>
            <person name="Watson M."/>
            <person name="Adriaenssens E.M."/>
            <person name="Foster-Nyarko E."/>
            <person name="Jarju S."/>
            <person name="Secka A."/>
            <person name="Antonio M."/>
            <person name="Oren A."/>
            <person name="Chaudhuri R.R."/>
            <person name="La Ragione R."/>
            <person name="Hildebrand F."/>
            <person name="Pallen M.J."/>
        </authorList>
    </citation>
    <scope>NUCLEOTIDE SEQUENCE</scope>
    <source>
        <strain evidence="2">ChiGjej1B1-24693</strain>
    </source>
</reference>
<protein>
    <submittedName>
        <fullName evidence="2">MFS transporter</fullName>
    </submittedName>
</protein>
<accession>A0A9D1H057</accession>
<reference evidence="2" key="1">
    <citation type="submission" date="2020-10" db="EMBL/GenBank/DDBJ databases">
        <authorList>
            <person name="Gilroy R."/>
        </authorList>
    </citation>
    <scope>NUCLEOTIDE SEQUENCE</scope>
    <source>
        <strain evidence="2">ChiGjej1B1-24693</strain>
    </source>
</reference>
<feature type="transmembrane region" description="Helical" evidence="1">
    <location>
        <begin position="303"/>
        <end position="324"/>
    </location>
</feature>
<evidence type="ECO:0000313" key="3">
    <source>
        <dbReference type="Proteomes" id="UP000886842"/>
    </source>
</evidence>
<dbReference type="PANTHER" id="PTHR23523">
    <property type="match status" value="1"/>
</dbReference>
<feature type="transmembrane region" description="Helical" evidence="1">
    <location>
        <begin position="366"/>
        <end position="387"/>
    </location>
</feature>
<keyword evidence="1" id="KW-0472">Membrane</keyword>
<keyword evidence="1" id="KW-0812">Transmembrane</keyword>
<dbReference type="Proteomes" id="UP000886842">
    <property type="component" value="Unassembled WGS sequence"/>
</dbReference>
<sequence length="393" mass="40028">MQLAVTTRGLRPGFVLVGLLLVAANLRASITSVGPVLDTVRADLGFSAMTASVLISLPLIAFAVISPLAPPLARRIGIERSLGVALVALAASIVLRSAPFTGAIWLGTAGLGCAIAILNVTIPALVKRDFPTRIGPVTGLYSAVQSGMAGIAAGVSVPIAGMAEHGWRVSLGLWAGLALIAFAVFAPQLRSRSRLAGPIEPVAGHRSPWRTALGWQVTLFMGLQSTGFYVLITWMPSIEQAAGIAPATAGLHQSALNAAGLLATLGAAALLKRSRDQRALIAAATIMMTVSLTGLALAPSLGLLWAIAGGLGCGAAIVVALSLFGLRTAHHDQAARLSGMAQSIGYLIAACGPILIGALHDVTGSWASALAPMVVVLGVQLVMGLLAGRDRVL</sequence>
<feature type="transmembrane region" description="Helical" evidence="1">
    <location>
        <begin position="104"/>
        <end position="126"/>
    </location>
</feature>
<proteinExistence type="predicted"/>
<feature type="transmembrane region" description="Helical" evidence="1">
    <location>
        <begin position="44"/>
        <end position="69"/>
    </location>
</feature>
<feature type="transmembrane region" description="Helical" evidence="1">
    <location>
        <begin position="255"/>
        <end position="272"/>
    </location>
</feature>
<feature type="transmembrane region" description="Helical" evidence="1">
    <location>
        <begin position="344"/>
        <end position="360"/>
    </location>
</feature>
<feature type="transmembrane region" description="Helical" evidence="1">
    <location>
        <begin position="279"/>
        <end position="297"/>
    </location>
</feature>
<dbReference type="GO" id="GO:0022857">
    <property type="term" value="F:transmembrane transporter activity"/>
    <property type="evidence" value="ECO:0007669"/>
    <property type="project" value="InterPro"/>
</dbReference>
<feature type="transmembrane region" description="Helical" evidence="1">
    <location>
        <begin position="138"/>
        <end position="161"/>
    </location>
</feature>
<dbReference type="InterPro" id="IPR036259">
    <property type="entry name" value="MFS_trans_sf"/>
</dbReference>
<dbReference type="EMBL" id="DVLP01000395">
    <property type="protein sequence ID" value="HIT76587.1"/>
    <property type="molecule type" value="Genomic_DNA"/>
</dbReference>
<feature type="transmembrane region" description="Helical" evidence="1">
    <location>
        <begin position="167"/>
        <end position="186"/>
    </location>
</feature>
<dbReference type="AlphaFoldDB" id="A0A9D1H057"/>
<evidence type="ECO:0000313" key="2">
    <source>
        <dbReference type="EMBL" id="HIT76587.1"/>
    </source>
</evidence>
<name>A0A9D1H057_9ACTN</name>
<feature type="transmembrane region" description="Helical" evidence="1">
    <location>
        <begin position="213"/>
        <end position="235"/>
    </location>
</feature>
<gene>
    <name evidence="2" type="ORF">IAA98_13465</name>
</gene>
<dbReference type="SUPFAM" id="SSF103473">
    <property type="entry name" value="MFS general substrate transporter"/>
    <property type="match status" value="1"/>
</dbReference>
<keyword evidence="1" id="KW-1133">Transmembrane helix</keyword>